<reference evidence="2" key="1">
    <citation type="journal article" date="2022" name="Mol. Ecol. Resour.">
        <title>The genomes of chicory, endive, great burdock and yacon provide insights into Asteraceae palaeo-polyploidization history and plant inulin production.</title>
        <authorList>
            <person name="Fan W."/>
            <person name="Wang S."/>
            <person name="Wang H."/>
            <person name="Wang A."/>
            <person name="Jiang F."/>
            <person name="Liu H."/>
            <person name="Zhao H."/>
            <person name="Xu D."/>
            <person name="Zhang Y."/>
        </authorList>
    </citation>
    <scope>NUCLEOTIDE SEQUENCE [LARGE SCALE GENOMIC DNA]</scope>
    <source>
        <strain evidence="2">cv. Yunnan</strain>
    </source>
</reference>
<name>A0ACB9IEZ6_9ASTR</name>
<reference evidence="1 2" key="2">
    <citation type="journal article" date="2022" name="Mol. Ecol. Resour.">
        <title>The genomes of chicory, endive, great burdock and yacon provide insights into Asteraceae paleo-polyploidization history and plant inulin production.</title>
        <authorList>
            <person name="Fan W."/>
            <person name="Wang S."/>
            <person name="Wang H."/>
            <person name="Wang A."/>
            <person name="Jiang F."/>
            <person name="Liu H."/>
            <person name="Zhao H."/>
            <person name="Xu D."/>
            <person name="Zhang Y."/>
        </authorList>
    </citation>
    <scope>NUCLEOTIDE SEQUENCE [LARGE SCALE GENOMIC DNA]</scope>
    <source>
        <strain evidence="2">cv. Yunnan</strain>
        <tissue evidence="1">Leaves</tissue>
    </source>
</reference>
<organism evidence="1 2">
    <name type="scientific">Smallanthus sonchifolius</name>
    <dbReference type="NCBI Taxonomy" id="185202"/>
    <lineage>
        <taxon>Eukaryota</taxon>
        <taxon>Viridiplantae</taxon>
        <taxon>Streptophyta</taxon>
        <taxon>Embryophyta</taxon>
        <taxon>Tracheophyta</taxon>
        <taxon>Spermatophyta</taxon>
        <taxon>Magnoliopsida</taxon>
        <taxon>eudicotyledons</taxon>
        <taxon>Gunneridae</taxon>
        <taxon>Pentapetalae</taxon>
        <taxon>asterids</taxon>
        <taxon>campanulids</taxon>
        <taxon>Asterales</taxon>
        <taxon>Asteraceae</taxon>
        <taxon>Asteroideae</taxon>
        <taxon>Heliantheae alliance</taxon>
        <taxon>Millerieae</taxon>
        <taxon>Smallanthus</taxon>
    </lineage>
</organism>
<keyword evidence="2" id="KW-1185">Reference proteome</keyword>
<evidence type="ECO:0000313" key="2">
    <source>
        <dbReference type="Proteomes" id="UP001056120"/>
    </source>
</evidence>
<dbReference type="Proteomes" id="UP001056120">
    <property type="component" value="Linkage Group LG08"/>
</dbReference>
<dbReference type="EMBL" id="CM042025">
    <property type="protein sequence ID" value="KAI3806056.1"/>
    <property type="molecule type" value="Genomic_DNA"/>
</dbReference>
<accession>A0ACB9IEZ6</accession>
<proteinExistence type="predicted"/>
<gene>
    <name evidence="1" type="ORF">L1987_21947</name>
</gene>
<sequence>MEYFIKVGNFIIILLVLLLPYVITSSQEHKEKDSKIVNDHRLSLQIVIHAFLLWASMGLLIPIGILTIRLSNREVQGRRLRIMFFIHAVTQIMSVILVTAGAVLSVKNFSNTFNNMHRRLGVALYGLVLLQALGGLLRPSRGGKNRSIWFLAHWLLGTTVSLLGIINVYTGLYAFHKRSSRTRSITPWVIFFTAEIVCIGFLYLFQDKWEYIQKQGVIRANEPTTTIQPKDNREVLAKQNKDSFKPTTASNIKYSMAEKHNEVKPSCCLLQLRCMHKGMMQKTDKIED</sequence>
<comment type="caution">
    <text evidence="1">The sequence shown here is derived from an EMBL/GenBank/DDBJ whole genome shotgun (WGS) entry which is preliminary data.</text>
</comment>
<protein>
    <submittedName>
        <fullName evidence="1">Uncharacterized protein</fullName>
    </submittedName>
</protein>
<evidence type="ECO:0000313" key="1">
    <source>
        <dbReference type="EMBL" id="KAI3806056.1"/>
    </source>
</evidence>